<evidence type="ECO:0000256" key="3">
    <source>
        <dbReference type="ARBA" id="ARBA00022679"/>
    </source>
</evidence>
<dbReference type="GO" id="GO:0005737">
    <property type="term" value="C:cytoplasm"/>
    <property type="evidence" value="ECO:0007669"/>
    <property type="project" value="TreeGrafter"/>
</dbReference>
<feature type="domain" description="Aminotransferase class V" evidence="10">
    <location>
        <begin position="4"/>
        <end position="169"/>
    </location>
</feature>
<sequence>MAQVYNFSSGPAMLPAEVLKLAQKELCDWNGLGTSVMEISHRGKEFIKVAEEAEQDFRSLLNIPSNYKVLFCHGGGRGQFAGIPLNLLGDKTVADYVDAGYWAASAVKEAHKYCTPNVIDAKITVDGLRAVKPMSEWQLTPGAAYLHYCPNETIDGIAIEEAPNLATMWSSRRICHRRFYPVKLTSAAMA</sequence>
<protein>
    <recommendedName>
        <fullName evidence="2">Phosphoserine aminotransferase</fullName>
    </recommendedName>
    <alternativeName>
        <fullName evidence="7">Phosphohydroxythreonine aminotransferase</fullName>
    </alternativeName>
</protein>
<comment type="catalytic activity">
    <reaction evidence="8">
        <text>4-(phosphooxy)-L-threonine + 2-oxoglutarate = (R)-3-hydroxy-2-oxo-4-phosphooxybutanoate + L-glutamate</text>
        <dbReference type="Rhea" id="RHEA:16573"/>
        <dbReference type="ChEBI" id="CHEBI:16810"/>
        <dbReference type="ChEBI" id="CHEBI:29985"/>
        <dbReference type="ChEBI" id="CHEBI:58452"/>
        <dbReference type="ChEBI" id="CHEBI:58538"/>
        <dbReference type="EC" id="2.6.1.52"/>
    </reaction>
</comment>
<dbReference type="GO" id="GO:0006564">
    <property type="term" value="P:L-serine biosynthetic process"/>
    <property type="evidence" value="ECO:0007669"/>
    <property type="project" value="InterPro"/>
</dbReference>
<dbReference type="InterPro" id="IPR015424">
    <property type="entry name" value="PyrdxlP-dep_Trfase"/>
</dbReference>
<evidence type="ECO:0000256" key="8">
    <source>
        <dbReference type="ARBA" id="ARBA00047630"/>
    </source>
</evidence>
<keyword evidence="5" id="KW-0664">Pyridoxine biosynthesis</keyword>
<comment type="catalytic activity">
    <reaction evidence="9">
        <text>O-phospho-L-serine + 2-oxoglutarate = 3-phosphooxypyruvate + L-glutamate</text>
        <dbReference type="Rhea" id="RHEA:14329"/>
        <dbReference type="ChEBI" id="CHEBI:16810"/>
        <dbReference type="ChEBI" id="CHEBI:18110"/>
        <dbReference type="ChEBI" id="CHEBI:29985"/>
        <dbReference type="ChEBI" id="CHEBI:57524"/>
        <dbReference type="EC" id="2.6.1.52"/>
    </reaction>
</comment>
<evidence type="ECO:0000256" key="2">
    <source>
        <dbReference type="ARBA" id="ARBA00021164"/>
    </source>
</evidence>
<dbReference type="InterPro" id="IPR022278">
    <property type="entry name" value="Pser_aminoTfrase"/>
</dbReference>
<comment type="cofactor">
    <cofactor evidence="1">
        <name>pyridoxal 5'-phosphate</name>
        <dbReference type="ChEBI" id="CHEBI:597326"/>
    </cofactor>
</comment>
<accession>A0A7H4LW56</accession>
<organism evidence="11 12">
    <name type="scientific">Klebsiella michiganensis</name>
    <dbReference type="NCBI Taxonomy" id="1134687"/>
    <lineage>
        <taxon>Bacteria</taxon>
        <taxon>Pseudomonadati</taxon>
        <taxon>Pseudomonadota</taxon>
        <taxon>Gammaproteobacteria</taxon>
        <taxon>Enterobacterales</taxon>
        <taxon>Enterobacteriaceae</taxon>
        <taxon>Klebsiella/Raoultella group</taxon>
        <taxon>Klebsiella</taxon>
    </lineage>
</organism>
<dbReference type="Gene3D" id="3.40.640.10">
    <property type="entry name" value="Type I PLP-dependent aspartate aminotransferase-like (Major domain)"/>
    <property type="match status" value="1"/>
</dbReference>
<evidence type="ECO:0000313" key="11">
    <source>
        <dbReference type="EMBL" id="STR40382.1"/>
    </source>
</evidence>
<dbReference type="EMBL" id="UGJR01000002">
    <property type="protein sequence ID" value="STR40382.1"/>
    <property type="molecule type" value="Genomic_DNA"/>
</dbReference>
<evidence type="ECO:0000259" key="10">
    <source>
        <dbReference type="Pfam" id="PF00266"/>
    </source>
</evidence>
<evidence type="ECO:0000256" key="9">
    <source>
        <dbReference type="ARBA" id="ARBA00049007"/>
    </source>
</evidence>
<keyword evidence="4" id="KW-0663">Pyridoxal phosphate</keyword>
<evidence type="ECO:0000256" key="5">
    <source>
        <dbReference type="ARBA" id="ARBA00023096"/>
    </source>
</evidence>
<name>A0A7H4LW56_9ENTR</name>
<dbReference type="PANTHER" id="PTHR43247:SF1">
    <property type="entry name" value="PHOSPHOSERINE AMINOTRANSFERASE"/>
    <property type="match status" value="1"/>
</dbReference>
<dbReference type="GO" id="GO:0004648">
    <property type="term" value="F:O-phospho-L-serine:2-oxoglutarate aminotransferase activity"/>
    <property type="evidence" value="ECO:0007669"/>
    <property type="project" value="UniProtKB-EC"/>
</dbReference>
<gene>
    <name evidence="11" type="primary">serC_2</name>
    <name evidence="11" type="ORF">NCTC11694_01536</name>
</gene>
<dbReference type="AlphaFoldDB" id="A0A7H4LW56"/>
<evidence type="ECO:0000256" key="1">
    <source>
        <dbReference type="ARBA" id="ARBA00001933"/>
    </source>
</evidence>
<evidence type="ECO:0000313" key="12">
    <source>
        <dbReference type="Proteomes" id="UP000255050"/>
    </source>
</evidence>
<evidence type="ECO:0000256" key="7">
    <source>
        <dbReference type="ARBA" id="ARBA00031421"/>
    </source>
</evidence>
<evidence type="ECO:0000256" key="4">
    <source>
        <dbReference type="ARBA" id="ARBA00022898"/>
    </source>
</evidence>
<comment type="caution">
    <text evidence="11">The sequence shown here is derived from an EMBL/GenBank/DDBJ whole genome shotgun (WGS) entry which is preliminary data.</text>
</comment>
<keyword evidence="3 11" id="KW-0808">Transferase</keyword>
<dbReference type="InterPro" id="IPR000192">
    <property type="entry name" value="Aminotrans_V_dom"/>
</dbReference>
<dbReference type="Pfam" id="PF00266">
    <property type="entry name" value="Aminotran_5"/>
    <property type="match status" value="1"/>
</dbReference>
<evidence type="ECO:0000256" key="6">
    <source>
        <dbReference type="ARBA" id="ARBA00029440"/>
    </source>
</evidence>
<dbReference type="InterPro" id="IPR015421">
    <property type="entry name" value="PyrdxlP-dep_Trfase_major"/>
</dbReference>
<comment type="pathway">
    <text evidence="6">Amino-acid biosynthesis.</text>
</comment>
<dbReference type="GO" id="GO:0030170">
    <property type="term" value="F:pyridoxal phosphate binding"/>
    <property type="evidence" value="ECO:0007669"/>
    <property type="project" value="TreeGrafter"/>
</dbReference>
<proteinExistence type="predicted"/>
<dbReference type="Proteomes" id="UP000255050">
    <property type="component" value="Unassembled WGS sequence"/>
</dbReference>
<dbReference type="GO" id="GO:0008615">
    <property type="term" value="P:pyridoxine biosynthetic process"/>
    <property type="evidence" value="ECO:0007669"/>
    <property type="project" value="UniProtKB-KW"/>
</dbReference>
<keyword evidence="11" id="KW-0032">Aminotransferase</keyword>
<dbReference type="PANTHER" id="PTHR43247">
    <property type="entry name" value="PHOSPHOSERINE AMINOTRANSFERASE"/>
    <property type="match status" value="1"/>
</dbReference>
<dbReference type="SUPFAM" id="SSF53383">
    <property type="entry name" value="PLP-dependent transferases"/>
    <property type="match status" value="1"/>
</dbReference>
<reference evidence="11 12" key="1">
    <citation type="submission" date="2018-06" db="EMBL/GenBank/DDBJ databases">
        <authorList>
            <consortium name="Pathogen Informatics"/>
            <person name="Doyle S."/>
        </authorList>
    </citation>
    <scope>NUCLEOTIDE SEQUENCE [LARGE SCALE GENOMIC DNA]</scope>
    <source>
        <strain evidence="11 12">NCTC11694</strain>
    </source>
</reference>